<proteinExistence type="predicted"/>
<sequence length="388" mass="42630">MALLNYKINVKHVLGTPIVECEKDFIKVTVPTLKPFKGKVFVKGEYNNKDCVKYYGSGEMYKNNRPYGPGTSSGFLSQTAQTAQTGHGNSGFKNAKNGNGNNFGDNGNGNSQMGGNNNNNGGNEFGQRNNNNHGSNRRISGTDSSRSGTDPSRSVDKAYHIACSYEEADRSVATQIDVSPPPETDLQGTIDPPKCQYSIQGTNGKSITHVLVGETVEHLWKCYSANGYTDVHKVFGLLVHNCFIEDGQGKREKIIDEQGCSLDPLALVVKFPDRDFVDFQCAIHMCVRDEGNCNGITPPNCGSGRSRRHIDTSNITSSSTDDWKLHAQRLTVMDIDSKITDRDLGKLFNDQSMSPEFSKLQDSENREDLCVSVLHFGLLIASTTFLFT</sequence>
<reference evidence="2" key="1">
    <citation type="submission" date="2022-11" db="UniProtKB">
        <authorList>
            <consortium name="WormBaseParasite"/>
        </authorList>
    </citation>
    <scope>IDENTIFICATION</scope>
</reference>
<name>A0AC34G277_9BILA</name>
<evidence type="ECO:0000313" key="2">
    <source>
        <dbReference type="WBParaSite" id="ES5_v2.g23271.t1"/>
    </source>
</evidence>
<dbReference type="WBParaSite" id="ES5_v2.g23271.t1">
    <property type="protein sequence ID" value="ES5_v2.g23271.t1"/>
    <property type="gene ID" value="ES5_v2.g23271"/>
</dbReference>
<accession>A0AC34G277</accession>
<organism evidence="1 2">
    <name type="scientific">Panagrolaimus sp. ES5</name>
    <dbReference type="NCBI Taxonomy" id="591445"/>
    <lineage>
        <taxon>Eukaryota</taxon>
        <taxon>Metazoa</taxon>
        <taxon>Ecdysozoa</taxon>
        <taxon>Nematoda</taxon>
        <taxon>Chromadorea</taxon>
        <taxon>Rhabditida</taxon>
        <taxon>Tylenchina</taxon>
        <taxon>Panagrolaimomorpha</taxon>
        <taxon>Panagrolaimoidea</taxon>
        <taxon>Panagrolaimidae</taxon>
        <taxon>Panagrolaimus</taxon>
    </lineage>
</organism>
<protein>
    <submittedName>
        <fullName evidence="2">ZP domain-containing protein</fullName>
    </submittedName>
</protein>
<evidence type="ECO:0000313" key="1">
    <source>
        <dbReference type="Proteomes" id="UP000887579"/>
    </source>
</evidence>
<dbReference type="Proteomes" id="UP000887579">
    <property type="component" value="Unplaced"/>
</dbReference>